<proteinExistence type="predicted"/>
<protein>
    <submittedName>
        <fullName evidence="1">Uncharacterized protein</fullName>
    </submittedName>
</protein>
<evidence type="ECO:0000313" key="1">
    <source>
        <dbReference type="EMBL" id="KAI8009174.1"/>
    </source>
</evidence>
<accession>A0ACC0H7Y9</accession>
<dbReference type="Proteomes" id="UP001060215">
    <property type="component" value="Chromosome 7"/>
</dbReference>
<gene>
    <name evidence="1" type="ORF">LOK49_LG07G01033</name>
</gene>
<organism evidence="1 2">
    <name type="scientific">Camellia lanceoleosa</name>
    <dbReference type="NCBI Taxonomy" id="1840588"/>
    <lineage>
        <taxon>Eukaryota</taxon>
        <taxon>Viridiplantae</taxon>
        <taxon>Streptophyta</taxon>
        <taxon>Embryophyta</taxon>
        <taxon>Tracheophyta</taxon>
        <taxon>Spermatophyta</taxon>
        <taxon>Magnoliopsida</taxon>
        <taxon>eudicotyledons</taxon>
        <taxon>Gunneridae</taxon>
        <taxon>Pentapetalae</taxon>
        <taxon>asterids</taxon>
        <taxon>Ericales</taxon>
        <taxon>Theaceae</taxon>
        <taxon>Camellia</taxon>
    </lineage>
</organism>
<keyword evidence="2" id="KW-1185">Reference proteome</keyword>
<name>A0ACC0H7Y9_9ERIC</name>
<sequence length="144" mass="16123">MRVNSSTFGSCSGTSRSSHSGSPINSNGSTMEFGLGKRCKVAEDPSFELLEDSQDPFAFQDDEFEPSKWDLLSRRKKASKSRSNRTMLRKHEDRCQPQLMLSQEESSNLENHHSDVSCSSTLDEEKSNLLADCLLIAVKVFDII</sequence>
<comment type="caution">
    <text evidence="1">The sequence shown here is derived from an EMBL/GenBank/DDBJ whole genome shotgun (WGS) entry which is preliminary data.</text>
</comment>
<evidence type="ECO:0000313" key="2">
    <source>
        <dbReference type="Proteomes" id="UP001060215"/>
    </source>
</evidence>
<dbReference type="EMBL" id="CM045764">
    <property type="protein sequence ID" value="KAI8009174.1"/>
    <property type="molecule type" value="Genomic_DNA"/>
</dbReference>
<reference evidence="1 2" key="1">
    <citation type="journal article" date="2022" name="Plant J.">
        <title>Chromosome-level genome of Camellia lanceoleosa provides a valuable resource for understanding genome evolution and self-incompatibility.</title>
        <authorList>
            <person name="Gong W."/>
            <person name="Xiao S."/>
            <person name="Wang L."/>
            <person name="Liao Z."/>
            <person name="Chang Y."/>
            <person name="Mo W."/>
            <person name="Hu G."/>
            <person name="Li W."/>
            <person name="Zhao G."/>
            <person name="Zhu H."/>
            <person name="Hu X."/>
            <person name="Ji K."/>
            <person name="Xiang X."/>
            <person name="Song Q."/>
            <person name="Yuan D."/>
            <person name="Jin S."/>
            <person name="Zhang L."/>
        </authorList>
    </citation>
    <scope>NUCLEOTIDE SEQUENCE [LARGE SCALE GENOMIC DNA]</scope>
    <source>
        <strain evidence="1">SQ_2022a</strain>
    </source>
</reference>